<dbReference type="STRING" id="48699.ENSPLAP00000029070"/>
<keyword evidence="7" id="KW-0833">Ubl conjugation pathway</keyword>
<dbReference type="GO" id="GO:0005634">
    <property type="term" value="C:nucleus"/>
    <property type="evidence" value="ECO:0007669"/>
    <property type="project" value="UniProtKB-SubCell"/>
</dbReference>
<keyword evidence="7" id="KW-0808">Transferase</keyword>
<dbReference type="InterPro" id="IPR018957">
    <property type="entry name" value="Znf_C3HC4_RING-type"/>
</dbReference>
<dbReference type="PROSITE" id="PS00518">
    <property type="entry name" value="ZF_RING_1"/>
    <property type="match status" value="1"/>
</dbReference>
<dbReference type="AlphaFoldDB" id="A0A3B3VTF7"/>
<dbReference type="GO" id="GO:0008270">
    <property type="term" value="F:zinc ion binding"/>
    <property type="evidence" value="ECO:0007669"/>
    <property type="project" value="UniProtKB-KW"/>
</dbReference>
<evidence type="ECO:0000313" key="10">
    <source>
        <dbReference type="Proteomes" id="UP000261500"/>
    </source>
</evidence>
<evidence type="ECO:0000256" key="5">
    <source>
        <dbReference type="ARBA" id="ARBA00022990"/>
    </source>
</evidence>
<keyword evidence="7" id="KW-0175">Coiled coil</keyword>
<dbReference type="Proteomes" id="UP000261500">
    <property type="component" value="Unplaced"/>
</dbReference>
<dbReference type="Pfam" id="PF00097">
    <property type="entry name" value="zf-C3HC4"/>
    <property type="match status" value="1"/>
</dbReference>
<dbReference type="GO" id="GO:0016567">
    <property type="term" value="P:protein ubiquitination"/>
    <property type="evidence" value="ECO:0007669"/>
    <property type="project" value="UniProtKB-UniRule"/>
</dbReference>
<dbReference type="GO" id="GO:0006325">
    <property type="term" value="P:chromatin organization"/>
    <property type="evidence" value="ECO:0007669"/>
    <property type="project" value="UniProtKB-KW"/>
</dbReference>
<evidence type="ECO:0000256" key="4">
    <source>
        <dbReference type="ARBA" id="ARBA00022833"/>
    </source>
</evidence>
<dbReference type="EC" id="2.3.2.27" evidence="7"/>
<sequence length="202" mass="23364">SKTKTNLNGFLKSELCPGSAGGSVRLRRKLEKQKKVEVYSDADEILQEEINQYKVRRNDRLVDRLCFHVFCYECLKMRYDTRQRKCPKCNCAFGRKKGETEPKGRRDQRGEQEDCRFTQTFLIFGKDSFYQIVFHLFKTFPPCFWSRPGPGSAAPVPRTGLEQSRLCLFVGTRIRLEPPAEPDSCSASFTSCISHRFRIPMG</sequence>
<reference evidence="9" key="2">
    <citation type="submission" date="2025-09" db="UniProtKB">
        <authorList>
            <consortium name="Ensembl"/>
        </authorList>
    </citation>
    <scope>IDENTIFICATION</scope>
</reference>
<keyword evidence="7" id="KW-0156">Chromatin regulator</keyword>
<name>A0A3B3VTF7_9TELE</name>
<dbReference type="Gene3D" id="3.30.40.10">
    <property type="entry name" value="Zinc/RING finger domain, C3HC4 (zinc finger)"/>
    <property type="match status" value="1"/>
</dbReference>
<comment type="subcellular location">
    <subcellularLocation>
        <location evidence="1 7">Nucleus</location>
    </subcellularLocation>
</comment>
<dbReference type="InterPro" id="IPR017907">
    <property type="entry name" value="Znf_RING_CS"/>
</dbReference>
<dbReference type="PANTHER" id="PTHR23163:SF4">
    <property type="entry name" value="E3 UBIQUITIN-PROTEIN LIGASE BRE1B"/>
    <property type="match status" value="1"/>
</dbReference>
<dbReference type="InterPro" id="IPR013956">
    <property type="entry name" value="E3_ubiquit_lig_Bre1"/>
</dbReference>
<reference evidence="9" key="1">
    <citation type="submission" date="2025-08" db="UniProtKB">
        <authorList>
            <consortium name="Ensembl"/>
        </authorList>
    </citation>
    <scope>IDENTIFICATION</scope>
</reference>
<dbReference type="Ensembl" id="ENSPLAT00000023657.1">
    <property type="protein sequence ID" value="ENSPLAP00000029070.1"/>
    <property type="gene ID" value="ENSPLAG00000018979.1"/>
</dbReference>
<evidence type="ECO:0000256" key="6">
    <source>
        <dbReference type="ARBA" id="ARBA00023242"/>
    </source>
</evidence>
<protein>
    <recommendedName>
        <fullName evidence="7">E3 ubiquitin protein ligase</fullName>
        <ecNumber evidence="7">2.3.2.27</ecNumber>
    </recommendedName>
</protein>
<evidence type="ECO:0000256" key="1">
    <source>
        <dbReference type="ARBA" id="ARBA00004123"/>
    </source>
</evidence>
<keyword evidence="3 7" id="KW-0863">Zinc-finger</keyword>
<keyword evidence="2 7" id="KW-0479">Metal-binding</keyword>
<dbReference type="InterPro" id="IPR013083">
    <property type="entry name" value="Znf_RING/FYVE/PHD"/>
</dbReference>
<evidence type="ECO:0000256" key="7">
    <source>
        <dbReference type="RuleBase" id="RU365038"/>
    </source>
</evidence>
<evidence type="ECO:0000256" key="2">
    <source>
        <dbReference type="ARBA" id="ARBA00022723"/>
    </source>
</evidence>
<dbReference type="GO" id="GO:0061630">
    <property type="term" value="F:ubiquitin protein ligase activity"/>
    <property type="evidence" value="ECO:0007669"/>
    <property type="project" value="UniProtKB-EC"/>
</dbReference>
<comment type="pathway">
    <text evidence="7">Protein modification; protein ubiquitination.</text>
</comment>
<feature type="domain" description="Zinc finger C3HC4 RING-type" evidence="8">
    <location>
        <begin position="66"/>
        <end position="89"/>
    </location>
</feature>
<dbReference type="GO" id="GO:0033503">
    <property type="term" value="C:HULC complex"/>
    <property type="evidence" value="ECO:0007669"/>
    <property type="project" value="TreeGrafter"/>
</dbReference>
<evidence type="ECO:0000256" key="3">
    <source>
        <dbReference type="ARBA" id="ARBA00022771"/>
    </source>
</evidence>
<keyword evidence="4 7" id="KW-0862">Zinc</keyword>
<dbReference type="PANTHER" id="PTHR23163">
    <property type="entry name" value="RING FINGER PROTEIN-RELATED"/>
    <property type="match status" value="1"/>
</dbReference>
<dbReference type="UniPathway" id="UPA00143"/>
<evidence type="ECO:0000313" key="9">
    <source>
        <dbReference type="Ensembl" id="ENSPLAP00000029070.1"/>
    </source>
</evidence>
<comment type="catalytic activity">
    <reaction evidence="7">
        <text>S-ubiquitinyl-[E2 ubiquitin-conjugating enzyme]-L-cysteine + [acceptor protein]-L-lysine = [E2 ubiquitin-conjugating enzyme]-L-cysteine + N(6)-ubiquitinyl-[acceptor protein]-L-lysine.</text>
        <dbReference type="EC" id="2.3.2.27"/>
    </reaction>
</comment>
<dbReference type="SUPFAM" id="SSF57850">
    <property type="entry name" value="RING/U-box"/>
    <property type="match status" value="1"/>
</dbReference>
<comment type="similarity">
    <text evidence="7">Belongs to the BRE1 family.</text>
</comment>
<keyword evidence="6 7" id="KW-0539">Nucleus</keyword>
<keyword evidence="5" id="KW-0007">Acetylation</keyword>
<keyword evidence="10" id="KW-1185">Reference proteome</keyword>
<accession>A0A3B3VTF7</accession>
<evidence type="ECO:0000259" key="8">
    <source>
        <dbReference type="Pfam" id="PF00097"/>
    </source>
</evidence>
<proteinExistence type="inferred from homology"/>
<organism evidence="9 10">
    <name type="scientific">Poecilia latipinna</name>
    <name type="common">sailfin molly</name>
    <dbReference type="NCBI Taxonomy" id="48699"/>
    <lineage>
        <taxon>Eukaryota</taxon>
        <taxon>Metazoa</taxon>
        <taxon>Chordata</taxon>
        <taxon>Craniata</taxon>
        <taxon>Vertebrata</taxon>
        <taxon>Euteleostomi</taxon>
        <taxon>Actinopterygii</taxon>
        <taxon>Neopterygii</taxon>
        <taxon>Teleostei</taxon>
        <taxon>Neoteleostei</taxon>
        <taxon>Acanthomorphata</taxon>
        <taxon>Ovalentaria</taxon>
        <taxon>Atherinomorphae</taxon>
        <taxon>Cyprinodontiformes</taxon>
        <taxon>Poeciliidae</taxon>
        <taxon>Poeciliinae</taxon>
        <taxon>Poecilia</taxon>
    </lineage>
</organism>